<proteinExistence type="predicted"/>
<organism evidence="2 3">
    <name type="scientific">Kluyvera intermedia</name>
    <name type="common">Enterobacter intermedius</name>
    <dbReference type="NCBI Taxonomy" id="61648"/>
    <lineage>
        <taxon>Bacteria</taxon>
        <taxon>Pseudomonadati</taxon>
        <taxon>Pseudomonadota</taxon>
        <taxon>Gammaproteobacteria</taxon>
        <taxon>Enterobacterales</taxon>
        <taxon>Enterobacteriaceae</taxon>
        <taxon>Kluyvera</taxon>
    </lineage>
</organism>
<evidence type="ECO:0000313" key="2">
    <source>
        <dbReference type="EMBL" id="HAT3582083.1"/>
    </source>
</evidence>
<reference evidence="2" key="1">
    <citation type="journal article" date="2018" name="Genome Biol.">
        <title>SKESA: strategic k-mer extension for scrupulous assemblies.</title>
        <authorList>
            <person name="Souvorov A."/>
            <person name="Agarwala R."/>
            <person name="Lipman D.J."/>
        </authorList>
    </citation>
    <scope>NUCLEOTIDE SEQUENCE</scope>
    <source>
        <strain evidence="2">CAVp300</strain>
    </source>
</reference>
<name>A0A9P3WEG5_KLUIN</name>
<evidence type="ECO:0000256" key="1">
    <source>
        <dbReference type="ARBA" id="ARBA00022723"/>
    </source>
</evidence>
<gene>
    <name evidence="2" type="ORF">I8531_002389</name>
</gene>
<dbReference type="InterPro" id="IPR039556">
    <property type="entry name" value="ICL/PEPM"/>
</dbReference>
<dbReference type="SUPFAM" id="SSF51621">
    <property type="entry name" value="Phosphoenolpyruvate/pyruvate domain"/>
    <property type="match status" value="1"/>
</dbReference>
<dbReference type="InterPro" id="IPR015813">
    <property type="entry name" value="Pyrv/PenolPyrv_kinase-like_dom"/>
</dbReference>
<dbReference type="CDD" id="cd00377">
    <property type="entry name" value="ICL_PEPM"/>
    <property type="match status" value="1"/>
</dbReference>
<dbReference type="RefSeq" id="WP_047369520.1">
    <property type="nucleotide sequence ID" value="NZ_CABMNU010000005.1"/>
</dbReference>
<comment type="caution">
    <text evidence="2">The sequence shown here is derived from an EMBL/GenBank/DDBJ whole genome shotgun (WGS) entry which is preliminary data.</text>
</comment>
<accession>A0A9P3WEG5</accession>
<reference evidence="2" key="2">
    <citation type="submission" date="2020-10" db="EMBL/GenBank/DDBJ databases">
        <authorList>
            <consortium name="NCBI Pathogen Detection Project"/>
        </authorList>
    </citation>
    <scope>NUCLEOTIDE SEQUENCE</scope>
    <source>
        <strain evidence="2">CAVp300</strain>
    </source>
</reference>
<dbReference type="PANTHER" id="PTHR42905:SF16">
    <property type="entry name" value="CARBOXYPHOSPHONOENOLPYRUVATE PHOSPHONOMUTASE-LIKE PROTEIN (AFU_ORTHOLOGUE AFUA_5G07230)"/>
    <property type="match status" value="1"/>
</dbReference>
<evidence type="ECO:0000313" key="3">
    <source>
        <dbReference type="Proteomes" id="UP000867740"/>
    </source>
</evidence>
<dbReference type="PANTHER" id="PTHR42905">
    <property type="entry name" value="PHOSPHOENOLPYRUVATE CARBOXYLASE"/>
    <property type="match status" value="1"/>
</dbReference>
<dbReference type="Proteomes" id="UP000867740">
    <property type="component" value="Unassembled WGS sequence"/>
</dbReference>
<dbReference type="EMBL" id="DACSUM010000016">
    <property type="protein sequence ID" value="HAT3582083.1"/>
    <property type="molecule type" value="Genomic_DNA"/>
</dbReference>
<dbReference type="GO" id="GO:0046872">
    <property type="term" value="F:metal ion binding"/>
    <property type="evidence" value="ECO:0007669"/>
    <property type="project" value="UniProtKB-KW"/>
</dbReference>
<keyword evidence="2" id="KW-0456">Lyase</keyword>
<dbReference type="GO" id="GO:0016829">
    <property type="term" value="F:lyase activity"/>
    <property type="evidence" value="ECO:0007669"/>
    <property type="project" value="UniProtKB-KW"/>
</dbReference>
<dbReference type="Pfam" id="PF13714">
    <property type="entry name" value="PEP_mutase"/>
    <property type="match status" value="1"/>
</dbReference>
<protein>
    <submittedName>
        <fullName evidence="2">Isocitrate lyase/phosphoenolpyruvate mutase family protein</fullName>
    </submittedName>
</protein>
<keyword evidence="1" id="KW-0479">Metal-binding</keyword>
<dbReference type="AlphaFoldDB" id="A0A9P3WEG5"/>
<sequence length="258" mass="27697">MNFALLHQQEEPLLIANVWDVSSARAAQTAGYKAIGTSSAAIAAMYGYADGDGISFAELRHLVVRLRACCSLPLTVDMEYGYGDSHHQIIENLLDLAELGVTGVNLEDSRVQQGKRVLQDSAEFTSLLNAIRQRIADEKCSLFINARTDTFLLGVDNALPETLARGKLYAQSGADGLFVPCMTQPTDISAIAAAIPVPLNVMCMPTLPGFAELKALGAKRISMGDFLHQTAQSGIQALFADIVKAHSFDAVFAHAATR</sequence>
<dbReference type="InterPro" id="IPR040442">
    <property type="entry name" value="Pyrv_kinase-like_dom_sf"/>
</dbReference>
<dbReference type="Gene3D" id="3.20.20.60">
    <property type="entry name" value="Phosphoenolpyruvate-binding domains"/>
    <property type="match status" value="1"/>
</dbReference>